<comment type="similarity">
    <text evidence="1">Belongs to the TolB family.</text>
</comment>
<dbReference type="Gene3D" id="2.120.10.30">
    <property type="entry name" value="TolB, C-terminal domain"/>
    <property type="match status" value="3"/>
</dbReference>
<name>A0A1I1I597_9GAMM</name>
<feature type="DNA-binding region" description="OmpR/PhoB-type" evidence="3">
    <location>
        <begin position="6"/>
        <end position="103"/>
    </location>
</feature>
<evidence type="ECO:0000259" key="5">
    <source>
        <dbReference type="PROSITE" id="PS51755"/>
    </source>
</evidence>
<dbReference type="EMBL" id="FOLO01000007">
    <property type="protein sequence ID" value="SFC31619.1"/>
    <property type="molecule type" value="Genomic_DNA"/>
</dbReference>
<dbReference type="InterPro" id="IPR001867">
    <property type="entry name" value="OmpR/PhoB-type_DNA-bd"/>
</dbReference>
<evidence type="ECO:0000313" key="7">
    <source>
        <dbReference type="Proteomes" id="UP000198862"/>
    </source>
</evidence>
<dbReference type="AlphaFoldDB" id="A0A1I1I597"/>
<dbReference type="SMART" id="SM00862">
    <property type="entry name" value="Trans_reg_C"/>
    <property type="match status" value="1"/>
</dbReference>
<dbReference type="InterPro" id="IPR032485">
    <property type="entry name" value="LRP1-like_beta_prop"/>
</dbReference>
<accession>A0A1I1I597</accession>
<dbReference type="InterPro" id="IPR011659">
    <property type="entry name" value="WD40"/>
</dbReference>
<dbReference type="SUPFAM" id="SSF82171">
    <property type="entry name" value="DPP6 N-terminal domain-like"/>
    <property type="match status" value="2"/>
</dbReference>
<proteinExistence type="inferred from homology"/>
<gene>
    <name evidence="6" type="ORF">SAMN02745724_01394</name>
</gene>
<evidence type="ECO:0000256" key="4">
    <source>
        <dbReference type="SAM" id="Phobius"/>
    </source>
</evidence>
<evidence type="ECO:0000313" key="6">
    <source>
        <dbReference type="EMBL" id="SFC31619.1"/>
    </source>
</evidence>
<dbReference type="InterPro" id="IPR016032">
    <property type="entry name" value="Sig_transdc_resp-reg_C-effctor"/>
</dbReference>
<protein>
    <submittedName>
        <fullName evidence="6">DNA-binding winged helix-turn-helix (WHTH) domain-containing protein</fullName>
    </submittedName>
</protein>
<keyword evidence="7" id="KW-1185">Reference proteome</keyword>
<feature type="transmembrane region" description="Helical" evidence="4">
    <location>
        <begin position="148"/>
        <end position="167"/>
    </location>
</feature>
<dbReference type="InterPro" id="IPR011042">
    <property type="entry name" value="6-blade_b-propeller_TolB-like"/>
</dbReference>
<evidence type="ECO:0000256" key="1">
    <source>
        <dbReference type="ARBA" id="ARBA00009820"/>
    </source>
</evidence>
<dbReference type="STRING" id="1123010.SAMN02745724_01394"/>
<evidence type="ECO:0000256" key="2">
    <source>
        <dbReference type="ARBA" id="ARBA00023125"/>
    </source>
</evidence>
<dbReference type="InterPro" id="IPR036388">
    <property type="entry name" value="WH-like_DNA-bd_sf"/>
</dbReference>
<sequence>MSLKLTNSFRVGEYEINRDLNQISLGEYVQIVEPKIMEVLYYLASNAEQVISRQELMDKLWPTKVSDGAISRVVGLLRKALKDNSESPEYIQTIAKKGYRLIAPVSLVEKVEAIELVKLTESNQLQNQLNDDLASNEIKAKKNAKTQYVFVGIFISIIVATFVLIFAQNTEESVINIQQPKFSQQTSEPGFEREASLSQDKNWLVYHHRKNADEPYNLYLKIRSTQEIIQLTNSVFNDRVPAISADKSQIAFFSKGQNSCGLNILTLDENAKPIKTKEVYKCGAIEHYSNLVFSKDNQSLFFTDRSASDVPYQIYQITLTTGKIDEITRRQDNYYGDNELALSPDGKKLVFFRNKYWGNNQVYIKNLETGEQKKIAELGFLSWNPSWTPDGKNILFSDNRTGGALKLLDVKTGNISTLYHSMQKIKSPELSFDGKSIVYAVETANVDLFKAKLSADGIMSETKMLVSSSKFDSQPSYSSDGEHLLFLSDRNGMVQLWLQSATKLTVFESLPIDAGIDFYSWHPNGINVVVATNDKQLYLLDITQDNATKIDMDKQAAAYPYFSVNGSKLYFTSDKSGDWQLWSLDFNGGEFNQAVQITQSGGYQVKPNLKGDKLYFTKYRQSGLWQQDLSSLKETKIIDGVDRNAQFNICNNAIFYINDDNNNELLKVSLDSHTTSEIMTFSNNSRVRFDTFNNCESVIFSKWQNIESDIMMMSLSKELVR</sequence>
<dbReference type="Gene3D" id="1.10.10.10">
    <property type="entry name" value="Winged helix-like DNA-binding domain superfamily/Winged helix DNA-binding domain"/>
    <property type="match status" value="1"/>
</dbReference>
<evidence type="ECO:0000256" key="3">
    <source>
        <dbReference type="PROSITE-ProRule" id="PRU01091"/>
    </source>
</evidence>
<dbReference type="Pfam" id="PF07676">
    <property type="entry name" value="PD40"/>
    <property type="match status" value="3"/>
</dbReference>
<dbReference type="RefSeq" id="WP_091982215.1">
    <property type="nucleotide sequence ID" value="NZ_FOLO01000007.1"/>
</dbReference>
<dbReference type="Proteomes" id="UP000198862">
    <property type="component" value="Unassembled WGS sequence"/>
</dbReference>
<dbReference type="Pfam" id="PF16472">
    <property type="entry name" value="DUF5050"/>
    <property type="match status" value="1"/>
</dbReference>
<dbReference type="OrthoDB" id="9782895at2"/>
<dbReference type="PANTHER" id="PTHR36842">
    <property type="entry name" value="PROTEIN TOLB HOMOLOG"/>
    <property type="match status" value="1"/>
</dbReference>
<dbReference type="PANTHER" id="PTHR36842:SF1">
    <property type="entry name" value="PROTEIN TOLB"/>
    <property type="match status" value="1"/>
</dbReference>
<dbReference type="SUPFAM" id="SSF46894">
    <property type="entry name" value="C-terminal effector domain of the bipartite response regulators"/>
    <property type="match status" value="1"/>
</dbReference>
<keyword evidence="4" id="KW-1133">Transmembrane helix</keyword>
<dbReference type="PROSITE" id="PS51755">
    <property type="entry name" value="OMPR_PHOB"/>
    <property type="match status" value="1"/>
</dbReference>
<reference evidence="6 7" key="1">
    <citation type="submission" date="2016-10" db="EMBL/GenBank/DDBJ databases">
        <authorList>
            <person name="de Groot N.N."/>
        </authorList>
    </citation>
    <scope>NUCLEOTIDE SEQUENCE [LARGE SCALE GENOMIC DNA]</scope>
    <source>
        <strain evidence="6 7">DSM 6059</strain>
    </source>
</reference>
<feature type="domain" description="OmpR/PhoB-type" evidence="5">
    <location>
        <begin position="6"/>
        <end position="103"/>
    </location>
</feature>
<dbReference type="GO" id="GO:0006355">
    <property type="term" value="P:regulation of DNA-templated transcription"/>
    <property type="evidence" value="ECO:0007669"/>
    <property type="project" value="InterPro"/>
</dbReference>
<keyword evidence="4" id="KW-0812">Transmembrane</keyword>
<dbReference type="GO" id="GO:0000160">
    <property type="term" value="P:phosphorelay signal transduction system"/>
    <property type="evidence" value="ECO:0007669"/>
    <property type="project" value="InterPro"/>
</dbReference>
<keyword evidence="2 3" id="KW-0238">DNA-binding</keyword>
<keyword evidence="4" id="KW-0472">Membrane</keyword>
<organism evidence="6 7">
    <name type="scientific">Pseudoalteromonas denitrificans DSM 6059</name>
    <dbReference type="NCBI Taxonomy" id="1123010"/>
    <lineage>
        <taxon>Bacteria</taxon>
        <taxon>Pseudomonadati</taxon>
        <taxon>Pseudomonadota</taxon>
        <taxon>Gammaproteobacteria</taxon>
        <taxon>Alteromonadales</taxon>
        <taxon>Pseudoalteromonadaceae</taxon>
        <taxon>Pseudoalteromonas</taxon>
    </lineage>
</organism>
<dbReference type="CDD" id="cd00383">
    <property type="entry name" value="trans_reg_C"/>
    <property type="match status" value="1"/>
</dbReference>
<dbReference type="GO" id="GO:0003677">
    <property type="term" value="F:DNA binding"/>
    <property type="evidence" value="ECO:0007669"/>
    <property type="project" value="UniProtKB-UniRule"/>
</dbReference>
<dbReference type="Pfam" id="PF00486">
    <property type="entry name" value="Trans_reg_C"/>
    <property type="match status" value="1"/>
</dbReference>